<comment type="caution">
    <text evidence="2">The sequence shown here is derived from an EMBL/GenBank/DDBJ whole genome shotgun (WGS) entry which is preliminary data.</text>
</comment>
<protein>
    <submittedName>
        <fullName evidence="2">4450_t:CDS:1</fullName>
    </submittedName>
</protein>
<evidence type="ECO:0000313" key="3">
    <source>
        <dbReference type="Proteomes" id="UP000789396"/>
    </source>
</evidence>
<dbReference type="InterPro" id="IPR011009">
    <property type="entry name" value="Kinase-like_dom_sf"/>
</dbReference>
<gene>
    <name evidence="2" type="ORF">RFULGI_LOCUS9279</name>
</gene>
<dbReference type="PANTHER" id="PTHR11102">
    <property type="entry name" value="SEL-1-LIKE PROTEIN"/>
    <property type="match status" value="1"/>
</dbReference>
<dbReference type="AlphaFoldDB" id="A0A9N9EFZ5"/>
<dbReference type="SUPFAM" id="SSF81901">
    <property type="entry name" value="HCP-like"/>
    <property type="match status" value="1"/>
</dbReference>
<dbReference type="Proteomes" id="UP000789396">
    <property type="component" value="Unassembled WGS sequence"/>
</dbReference>
<dbReference type="Pfam" id="PF08238">
    <property type="entry name" value="Sel1"/>
    <property type="match status" value="5"/>
</dbReference>
<dbReference type="SMART" id="SM00671">
    <property type="entry name" value="SEL1"/>
    <property type="match status" value="5"/>
</dbReference>
<name>A0A9N9EFZ5_9GLOM</name>
<dbReference type="Gene3D" id="3.30.200.20">
    <property type="entry name" value="Phosphorylase Kinase, domain 1"/>
    <property type="match status" value="1"/>
</dbReference>
<dbReference type="Gene3D" id="1.25.40.10">
    <property type="entry name" value="Tetratricopeptide repeat domain"/>
    <property type="match status" value="2"/>
</dbReference>
<proteinExistence type="inferred from homology"/>
<evidence type="ECO:0000313" key="2">
    <source>
        <dbReference type="EMBL" id="CAG8672331.1"/>
    </source>
</evidence>
<accession>A0A9N9EFZ5</accession>
<comment type="similarity">
    <text evidence="1">Belongs to the sel-1 family.</text>
</comment>
<dbReference type="InterPro" id="IPR006597">
    <property type="entry name" value="Sel1-like"/>
</dbReference>
<dbReference type="InterPro" id="IPR011990">
    <property type="entry name" value="TPR-like_helical_dom_sf"/>
</dbReference>
<organism evidence="2 3">
    <name type="scientific">Racocetra fulgida</name>
    <dbReference type="NCBI Taxonomy" id="60492"/>
    <lineage>
        <taxon>Eukaryota</taxon>
        <taxon>Fungi</taxon>
        <taxon>Fungi incertae sedis</taxon>
        <taxon>Mucoromycota</taxon>
        <taxon>Glomeromycotina</taxon>
        <taxon>Glomeromycetes</taxon>
        <taxon>Diversisporales</taxon>
        <taxon>Gigasporaceae</taxon>
        <taxon>Racocetra</taxon>
    </lineage>
</organism>
<dbReference type="SUPFAM" id="SSF56112">
    <property type="entry name" value="Protein kinase-like (PK-like)"/>
    <property type="match status" value="1"/>
</dbReference>
<sequence length="367" mass="42071">MSEDWIANKINGGEITEYKLEDFEEFRAIIAGAFSKVYKARLRSTKNMYALKIIENNEHINKELVNEGTQDNRPSIQEVAMELKNIIAQNIEINIEDIDNTKTLEILLDNAFGINNVIDLKNDMILFVNNLYSTFSKLFNEGGSVSYIIINFISKHNKTPEEVFNWLFINNDNSKYILLLGLFYNWGIGTDKIDAESFDLFLNAATKGNVIAQYFVGRCYEVGWNTKKSIKEAIEWYNKAIGDECPAAECMLGNYYYKNGEYIRAFKLLESAVKKGNITAMHTLGLCYQKGRGTSANMAEGFKLFEKAAKMGLPSSQYELGQCYESGKGTKVNLEKALDWYQKAAEKDRTYRNDRERVKLRIIKDRD</sequence>
<evidence type="ECO:0000256" key="1">
    <source>
        <dbReference type="ARBA" id="ARBA00038101"/>
    </source>
</evidence>
<keyword evidence="3" id="KW-1185">Reference proteome</keyword>
<dbReference type="InterPro" id="IPR050767">
    <property type="entry name" value="Sel1_AlgK"/>
</dbReference>
<dbReference type="PANTHER" id="PTHR11102:SF160">
    <property type="entry name" value="ERAD-ASSOCIATED E3 UBIQUITIN-PROTEIN LIGASE COMPONENT HRD3"/>
    <property type="match status" value="1"/>
</dbReference>
<dbReference type="EMBL" id="CAJVPZ010016293">
    <property type="protein sequence ID" value="CAG8672331.1"/>
    <property type="molecule type" value="Genomic_DNA"/>
</dbReference>
<dbReference type="OrthoDB" id="2373391at2759"/>
<reference evidence="2" key="1">
    <citation type="submission" date="2021-06" db="EMBL/GenBank/DDBJ databases">
        <authorList>
            <person name="Kallberg Y."/>
            <person name="Tangrot J."/>
            <person name="Rosling A."/>
        </authorList>
    </citation>
    <scope>NUCLEOTIDE SEQUENCE</scope>
    <source>
        <strain evidence="2">IN212</strain>
    </source>
</reference>